<dbReference type="GO" id="GO:0009279">
    <property type="term" value="C:cell outer membrane"/>
    <property type="evidence" value="ECO:0007669"/>
    <property type="project" value="UniProtKB-SubCell"/>
</dbReference>
<dbReference type="InterPro" id="IPR008969">
    <property type="entry name" value="CarboxyPept-like_regulatory"/>
</dbReference>
<evidence type="ECO:0000256" key="1">
    <source>
        <dbReference type="ARBA" id="ARBA00004442"/>
    </source>
</evidence>
<gene>
    <name evidence="6" type="ORF">DJ013_05180</name>
</gene>
<feature type="chain" id="PRO_5016335923" evidence="4">
    <location>
        <begin position="22"/>
        <end position="822"/>
    </location>
</feature>
<proteinExistence type="predicted"/>
<keyword evidence="3" id="KW-0998">Cell outer membrane</keyword>
<evidence type="ECO:0000256" key="4">
    <source>
        <dbReference type="SAM" id="SignalP"/>
    </source>
</evidence>
<keyword evidence="2" id="KW-0472">Membrane</keyword>
<dbReference type="InterPro" id="IPR041700">
    <property type="entry name" value="OMP_b-brl_3"/>
</dbReference>
<evidence type="ECO:0000313" key="6">
    <source>
        <dbReference type="EMBL" id="AWV97590.1"/>
    </source>
</evidence>
<dbReference type="SUPFAM" id="SSF56935">
    <property type="entry name" value="Porins"/>
    <property type="match status" value="1"/>
</dbReference>
<evidence type="ECO:0000313" key="7">
    <source>
        <dbReference type="Proteomes" id="UP000249873"/>
    </source>
</evidence>
<dbReference type="Gene3D" id="2.170.130.10">
    <property type="entry name" value="TonB-dependent receptor, plug domain"/>
    <property type="match status" value="1"/>
</dbReference>
<protein>
    <submittedName>
        <fullName evidence="6">TonB-dependent receptor</fullName>
    </submittedName>
</protein>
<keyword evidence="6" id="KW-0675">Receptor</keyword>
<keyword evidence="7" id="KW-1185">Reference proteome</keyword>
<dbReference type="PANTHER" id="PTHR40980:SF4">
    <property type="entry name" value="TONB-DEPENDENT RECEPTOR-LIKE BETA-BARREL DOMAIN-CONTAINING PROTEIN"/>
    <property type="match status" value="1"/>
</dbReference>
<evidence type="ECO:0000256" key="2">
    <source>
        <dbReference type="ARBA" id="ARBA00023136"/>
    </source>
</evidence>
<dbReference type="KEGG" id="als:DJ013_05180"/>
<dbReference type="EMBL" id="CP029480">
    <property type="protein sequence ID" value="AWV97590.1"/>
    <property type="molecule type" value="Genomic_DNA"/>
</dbReference>
<dbReference type="Proteomes" id="UP000249873">
    <property type="component" value="Chromosome"/>
</dbReference>
<feature type="domain" description="Outer membrane protein beta-barrel" evidence="5">
    <location>
        <begin position="389"/>
        <end position="793"/>
    </location>
</feature>
<sequence>MKKLLLTIIALTGTLSSWAQANYKVTGNVLDEKSEAMPFSNVLLLNEADSSLNKAVASDIDGAFILDNLTEGGYFVKISMVGYSDFISPKFKLNQDSPTLNFEPIKLSIASNELGEVTVTAKKPFIEQQIDRTVLNVENSIVASGNTALEVLEKAPGVVVDRQNNALKLKNKNGVLVQIDGRRSYLSEEALMQMLSNMNSDEITSIEIITNPSSKYDASGNSGIINIKLKKNKAFGTNGSINVAVGDSYLPNSTDDLYRASTNISLNHRNKKVNIFGTANAGRNAFYSDNHLMRSTNYEGLRSEFDQVSQRNGNGIYSSAKLGADYFATDKTTLGVMFDVNHWDGKMKSIGLTEIIETQSDITSQNSLIPSQDRDMDNWNYTANFNLKHNFNDKGKEVTFDADYSGFRNYAFQTFSTDYFDGNQNLTENILQQNSTPSDINIYAAKVDFVIPTENKIKIEFGAKTSYVKTDNDFVFEVDNDGTWTVDPSKTNHFVYTEFVNAAYFNIGKQWDKIGFQTGLRAEHTKSEGKSITLDQSVPRSYLSLFPTAFLNQKINDKNSLRYSYSRRIGRPNYQQLNPFLFFLDPYTFERGNEYLKPQFTDNVELTYSYNNAITLTLGYAKTNDFMMQVIEQDDASRVTFQTTTNLEKVENYSANLSVPVPVAKWWNMHNNLNLYYVKYYDSDLSGGNLNVEQVAFNFYTSNNFSFKKGWSAEASMWFNSPQIMGIIKQSGPQYSVNAGIQKTVLEKKGRIKLNINDIFLTSFFEGKIDYENVDLNIDNRWSSRNVTLSFNYAFGNQNVKSSRKRSTATEDLKSRAGGNDK</sequence>
<dbReference type="Pfam" id="PF14905">
    <property type="entry name" value="OMP_b-brl_3"/>
    <property type="match status" value="1"/>
</dbReference>
<dbReference type="AlphaFoldDB" id="A0A2Z4G928"/>
<name>A0A2Z4G928_9BACT</name>
<keyword evidence="4" id="KW-0732">Signal</keyword>
<evidence type="ECO:0000256" key="3">
    <source>
        <dbReference type="ARBA" id="ARBA00023237"/>
    </source>
</evidence>
<reference evidence="6 7" key="1">
    <citation type="submission" date="2018-05" db="EMBL/GenBank/DDBJ databases">
        <title>Complete genome sequence of Arcticibacterium luteifluviistationis SM1504T, a cytophagaceae bacterium isolated from Arctic surface seawater.</title>
        <authorList>
            <person name="Li Y."/>
            <person name="Qin Q.-L."/>
        </authorList>
    </citation>
    <scope>NUCLEOTIDE SEQUENCE [LARGE SCALE GENOMIC DNA]</scope>
    <source>
        <strain evidence="6 7">SM1504</strain>
    </source>
</reference>
<dbReference type="SUPFAM" id="SSF49464">
    <property type="entry name" value="Carboxypeptidase regulatory domain-like"/>
    <property type="match status" value="1"/>
</dbReference>
<evidence type="ECO:0000259" key="5">
    <source>
        <dbReference type="Pfam" id="PF14905"/>
    </source>
</evidence>
<dbReference type="Gene3D" id="2.40.170.20">
    <property type="entry name" value="TonB-dependent receptor, beta-barrel domain"/>
    <property type="match status" value="1"/>
</dbReference>
<organism evidence="6 7">
    <name type="scientific">Arcticibacterium luteifluviistationis</name>
    <dbReference type="NCBI Taxonomy" id="1784714"/>
    <lineage>
        <taxon>Bacteria</taxon>
        <taxon>Pseudomonadati</taxon>
        <taxon>Bacteroidota</taxon>
        <taxon>Cytophagia</taxon>
        <taxon>Cytophagales</taxon>
        <taxon>Leadbetterellaceae</taxon>
        <taxon>Arcticibacterium</taxon>
    </lineage>
</organism>
<dbReference type="OrthoDB" id="905812at2"/>
<dbReference type="PANTHER" id="PTHR40980">
    <property type="entry name" value="PLUG DOMAIN-CONTAINING PROTEIN"/>
    <property type="match status" value="1"/>
</dbReference>
<feature type="signal peptide" evidence="4">
    <location>
        <begin position="1"/>
        <end position="21"/>
    </location>
</feature>
<dbReference type="InterPro" id="IPR036942">
    <property type="entry name" value="Beta-barrel_TonB_sf"/>
</dbReference>
<comment type="subcellular location">
    <subcellularLocation>
        <location evidence="1">Cell outer membrane</location>
    </subcellularLocation>
</comment>
<dbReference type="InterPro" id="IPR037066">
    <property type="entry name" value="Plug_dom_sf"/>
</dbReference>
<dbReference type="Pfam" id="PF13620">
    <property type="entry name" value="CarboxypepD_reg"/>
    <property type="match status" value="1"/>
</dbReference>
<accession>A0A2Z4G928</accession>
<dbReference type="RefSeq" id="WP_111370692.1">
    <property type="nucleotide sequence ID" value="NZ_CP029480.1"/>
</dbReference>